<dbReference type="AlphaFoldDB" id="A0A0F8X8R4"/>
<proteinExistence type="predicted"/>
<evidence type="ECO:0000313" key="1">
    <source>
        <dbReference type="EMBL" id="KKK65497.1"/>
    </source>
</evidence>
<reference evidence="1" key="1">
    <citation type="journal article" date="2015" name="Nature">
        <title>Complex archaea that bridge the gap between prokaryotes and eukaryotes.</title>
        <authorList>
            <person name="Spang A."/>
            <person name="Saw J.H."/>
            <person name="Jorgensen S.L."/>
            <person name="Zaremba-Niedzwiedzka K."/>
            <person name="Martijn J."/>
            <person name="Lind A.E."/>
            <person name="van Eijk R."/>
            <person name="Schleper C."/>
            <person name="Guy L."/>
            <person name="Ettema T.J."/>
        </authorList>
    </citation>
    <scope>NUCLEOTIDE SEQUENCE</scope>
</reference>
<dbReference type="EMBL" id="LAZR01060527">
    <property type="protein sequence ID" value="KKK65497.1"/>
    <property type="molecule type" value="Genomic_DNA"/>
</dbReference>
<gene>
    <name evidence="1" type="ORF">LCGC14_2973540</name>
</gene>
<sequence>MDFIVQHYGNEEIEIVKKTLRILQEDGIINGNEYQGEDFENLLKKIKK</sequence>
<organism evidence="1">
    <name type="scientific">marine sediment metagenome</name>
    <dbReference type="NCBI Taxonomy" id="412755"/>
    <lineage>
        <taxon>unclassified sequences</taxon>
        <taxon>metagenomes</taxon>
        <taxon>ecological metagenomes</taxon>
    </lineage>
</organism>
<name>A0A0F8X8R4_9ZZZZ</name>
<comment type="caution">
    <text evidence="1">The sequence shown here is derived from an EMBL/GenBank/DDBJ whole genome shotgun (WGS) entry which is preliminary data.</text>
</comment>
<accession>A0A0F8X8R4</accession>
<protein>
    <submittedName>
        <fullName evidence="1">Uncharacterized protein</fullName>
    </submittedName>
</protein>